<dbReference type="PRINTS" id="PR00413">
    <property type="entry name" value="HADHALOGNASE"/>
</dbReference>
<keyword evidence="3" id="KW-0597">Phosphoprotein</keyword>
<dbReference type="NCBIfam" id="TIGR01509">
    <property type="entry name" value="HAD-SF-IA-v3"/>
    <property type="match status" value="1"/>
</dbReference>
<evidence type="ECO:0000256" key="9">
    <source>
        <dbReference type="ARBA" id="ARBA00044968"/>
    </source>
</evidence>
<dbReference type="GO" id="GO:0046872">
    <property type="term" value="F:metal ion binding"/>
    <property type="evidence" value="ECO:0007669"/>
    <property type="project" value="UniProtKB-KW"/>
</dbReference>
<dbReference type="InterPro" id="IPR036412">
    <property type="entry name" value="HAD-like_sf"/>
</dbReference>
<evidence type="ECO:0000256" key="5">
    <source>
        <dbReference type="ARBA" id="ARBA00022842"/>
    </source>
</evidence>
<comment type="catalytic activity">
    <reaction evidence="8">
        <text>beta-D-glucose 1-phosphate = beta-D-glucose 6-phosphate</text>
        <dbReference type="Rhea" id="RHEA:20113"/>
        <dbReference type="ChEBI" id="CHEBI:57684"/>
        <dbReference type="ChEBI" id="CHEBI:58247"/>
        <dbReference type="EC" id="5.4.2.6"/>
    </reaction>
</comment>
<dbReference type="PANTHER" id="PTHR46193:SF18">
    <property type="entry name" value="HEXITOL PHOSPHATASE B"/>
    <property type="match status" value="1"/>
</dbReference>
<dbReference type="InterPro" id="IPR023214">
    <property type="entry name" value="HAD_sf"/>
</dbReference>
<dbReference type="InterPro" id="IPR023198">
    <property type="entry name" value="PGP-like_dom2"/>
</dbReference>
<dbReference type="NCBIfam" id="TIGR01549">
    <property type="entry name" value="HAD-SF-IA-v1"/>
    <property type="match status" value="1"/>
</dbReference>
<organism evidence="11">
    <name type="scientific">marine sediment metagenome</name>
    <dbReference type="NCBI Taxonomy" id="412755"/>
    <lineage>
        <taxon>unclassified sequences</taxon>
        <taxon>metagenomes</taxon>
        <taxon>ecological metagenomes</taxon>
    </lineage>
</organism>
<dbReference type="InterPro" id="IPR051600">
    <property type="entry name" value="Beta-PGM-like"/>
</dbReference>
<evidence type="ECO:0000256" key="6">
    <source>
        <dbReference type="ARBA" id="ARBA00023235"/>
    </source>
</evidence>
<dbReference type="InterPro" id="IPR041492">
    <property type="entry name" value="HAD_2"/>
</dbReference>
<dbReference type="AlphaFoldDB" id="X1S050"/>
<reference evidence="11" key="1">
    <citation type="journal article" date="2014" name="Front. Microbiol.">
        <title>High frequency of phylogenetically diverse reductive dehalogenase-homologous genes in deep subseafloor sedimentary metagenomes.</title>
        <authorList>
            <person name="Kawai M."/>
            <person name="Futagami T."/>
            <person name="Toyoda A."/>
            <person name="Takaki Y."/>
            <person name="Nishi S."/>
            <person name="Hori S."/>
            <person name="Arai W."/>
            <person name="Tsubouchi T."/>
            <person name="Morono Y."/>
            <person name="Uchiyama I."/>
            <person name="Ito T."/>
            <person name="Fujiyama A."/>
            <person name="Inagaki F."/>
            <person name="Takami H."/>
        </authorList>
    </citation>
    <scope>NUCLEOTIDE SEQUENCE</scope>
    <source>
        <strain evidence="11">Expedition CK06-06</strain>
    </source>
</reference>
<evidence type="ECO:0000256" key="8">
    <source>
        <dbReference type="ARBA" id="ARBA00044926"/>
    </source>
</evidence>
<keyword evidence="6" id="KW-0413">Isomerase</keyword>
<accession>X1S050</accession>
<proteinExistence type="inferred from homology"/>
<dbReference type="NCBIfam" id="TIGR02009">
    <property type="entry name" value="PGMB-YQAB-SF"/>
    <property type="match status" value="1"/>
</dbReference>
<keyword evidence="5" id="KW-0460">Magnesium</keyword>
<evidence type="ECO:0000256" key="1">
    <source>
        <dbReference type="ARBA" id="ARBA00001946"/>
    </source>
</evidence>
<sequence length="236" mass="26450">MVSQPPISIDTDKGEASSKKAVIWDMDGVIVDTAQYHLKGWQMVFQKRGANYTEEDYRRNTGMRNDSIIRSILGEKIAQNEIMAITREKDEVFRQLVSQNIRPFPGVLKLITSLKEHKFKIAIASSAPIENIQLITQSLKIHNCFDAIVSGWETTKGKPNPQIFLLAAEKLGVEAESCIVIEDAIVGITASKRAGMCCLAVTNTNPREDLREADLVIDTLEEITVDDLERLLQQHK</sequence>
<keyword evidence="4" id="KW-0479">Metal-binding</keyword>
<dbReference type="SUPFAM" id="SSF56784">
    <property type="entry name" value="HAD-like"/>
    <property type="match status" value="1"/>
</dbReference>
<dbReference type="PANTHER" id="PTHR46193">
    <property type="entry name" value="6-PHOSPHOGLUCONATE PHOSPHATASE"/>
    <property type="match status" value="1"/>
</dbReference>
<evidence type="ECO:0000313" key="11">
    <source>
        <dbReference type="EMBL" id="GAI72521.1"/>
    </source>
</evidence>
<dbReference type="Gene3D" id="1.10.150.240">
    <property type="entry name" value="Putative phosphatase, domain 2"/>
    <property type="match status" value="1"/>
</dbReference>
<keyword evidence="7" id="KW-0119">Carbohydrate metabolism</keyword>
<evidence type="ECO:0000256" key="2">
    <source>
        <dbReference type="ARBA" id="ARBA00006171"/>
    </source>
</evidence>
<name>X1S050_9ZZZZ</name>
<dbReference type="GO" id="GO:0008801">
    <property type="term" value="F:beta-phosphoglucomutase activity"/>
    <property type="evidence" value="ECO:0007669"/>
    <property type="project" value="UniProtKB-EC"/>
</dbReference>
<dbReference type="EMBL" id="BARW01001224">
    <property type="protein sequence ID" value="GAI72521.1"/>
    <property type="molecule type" value="Genomic_DNA"/>
</dbReference>
<dbReference type="SFLD" id="SFLDG01135">
    <property type="entry name" value="C1.5.6:_HAD__Beta-PGM__Phospha"/>
    <property type="match status" value="1"/>
</dbReference>
<gene>
    <name evidence="11" type="ORF">S12H4_04105</name>
</gene>
<dbReference type="InterPro" id="IPR006439">
    <property type="entry name" value="HAD-SF_hydro_IA"/>
</dbReference>
<comment type="caution">
    <text evidence="11">The sequence shown here is derived from an EMBL/GenBank/DDBJ whole genome shotgun (WGS) entry which is preliminary data.</text>
</comment>
<evidence type="ECO:0000256" key="3">
    <source>
        <dbReference type="ARBA" id="ARBA00022553"/>
    </source>
</evidence>
<dbReference type="Pfam" id="PF13419">
    <property type="entry name" value="HAD_2"/>
    <property type="match status" value="1"/>
</dbReference>
<protein>
    <recommendedName>
        <fullName evidence="10">Beta-phosphoglucomutase</fullName>
        <ecNumber evidence="9">5.4.2.6</ecNumber>
    </recommendedName>
</protein>
<dbReference type="Gene3D" id="3.40.50.1000">
    <property type="entry name" value="HAD superfamily/HAD-like"/>
    <property type="match status" value="1"/>
</dbReference>
<dbReference type="InterPro" id="IPR010976">
    <property type="entry name" value="B-phosphoglucomutase_hydrolase"/>
</dbReference>
<dbReference type="SFLD" id="SFLDS00003">
    <property type="entry name" value="Haloacid_Dehalogenase"/>
    <property type="match status" value="1"/>
</dbReference>
<dbReference type="SFLD" id="SFLDG01129">
    <property type="entry name" value="C1.5:_HAD__Beta-PGM__Phosphata"/>
    <property type="match status" value="1"/>
</dbReference>
<dbReference type="EC" id="5.4.2.6" evidence="9"/>
<comment type="similarity">
    <text evidence="2">Belongs to the HAD-like hydrolase superfamily. CbbY/CbbZ/Gph/YieH family.</text>
</comment>
<comment type="cofactor">
    <cofactor evidence="1">
        <name>Mg(2+)</name>
        <dbReference type="ChEBI" id="CHEBI:18420"/>
    </cofactor>
</comment>
<evidence type="ECO:0000256" key="7">
    <source>
        <dbReference type="ARBA" id="ARBA00023277"/>
    </source>
</evidence>
<evidence type="ECO:0000256" key="4">
    <source>
        <dbReference type="ARBA" id="ARBA00022723"/>
    </source>
</evidence>
<evidence type="ECO:0000256" key="10">
    <source>
        <dbReference type="ARBA" id="ARBA00044991"/>
    </source>
</evidence>